<comment type="caution">
    <text evidence="1">The sequence shown here is derived from an EMBL/GenBank/DDBJ whole genome shotgun (WGS) entry which is preliminary data.</text>
</comment>
<sequence length="68" mass="7996">MSSSRTKIPSFLDKLFKIVTTDRLIVVRSPQINTLNVPLHRDPNMFYQIQVRTIWRPIYGRNPATLKI</sequence>
<proteinExistence type="predicted"/>
<evidence type="ECO:0000313" key="2">
    <source>
        <dbReference type="Proteomes" id="UP000283383"/>
    </source>
</evidence>
<organism evidence="1 2">
    <name type="scientific">Golovinomyces cichoracearum</name>
    <dbReference type="NCBI Taxonomy" id="62708"/>
    <lineage>
        <taxon>Eukaryota</taxon>
        <taxon>Fungi</taxon>
        <taxon>Dikarya</taxon>
        <taxon>Ascomycota</taxon>
        <taxon>Pezizomycotina</taxon>
        <taxon>Leotiomycetes</taxon>
        <taxon>Erysiphales</taxon>
        <taxon>Erysiphaceae</taxon>
        <taxon>Golovinomyces</taxon>
    </lineage>
</organism>
<protein>
    <submittedName>
        <fullName evidence="1">Uncharacterized protein</fullName>
    </submittedName>
</protein>
<accession>A0A420IPV1</accession>
<gene>
    <name evidence="1" type="ORF">GcM3_078040</name>
</gene>
<dbReference type="Proteomes" id="UP000283383">
    <property type="component" value="Unassembled WGS sequence"/>
</dbReference>
<evidence type="ECO:0000313" key="1">
    <source>
        <dbReference type="EMBL" id="RKF76590.1"/>
    </source>
</evidence>
<dbReference type="AlphaFoldDB" id="A0A420IPV1"/>
<reference evidence="1 2" key="1">
    <citation type="journal article" date="2018" name="BMC Genomics">
        <title>Comparative genome analyses reveal sequence features reflecting distinct modes of host-adaptation between dicot and monocot powdery mildew.</title>
        <authorList>
            <person name="Wu Y."/>
            <person name="Ma X."/>
            <person name="Pan Z."/>
            <person name="Kale S.D."/>
            <person name="Song Y."/>
            <person name="King H."/>
            <person name="Zhang Q."/>
            <person name="Presley C."/>
            <person name="Deng X."/>
            <person name="Wei C.I."/>
            <person name="Xiao S."/>
        </authorList>
    </citation>
    <scope>NUCLEOTIDE SEQUENCE [LARGE SCALE GENOMIC DNA]</scope>
    <source>
        <strain evidence="1">UMSG3</strain>
    </source>
</reference>
<dbReference type="EMBL" id="MCBQ01007804">
    <property type="protein sequence ID" value="RKF76590.1"/>
    <property type="molecule type" value="Genomic_DNA"/>
</dbReference>
<keyword evidence="2" id="KW-1185">Reference proteome</keyword>
<name>A0A420IPV1_9PEZI</name>